<dbReference type="OrthoDB" id="5969161at2759"/>
<dbReference type="PROSITE" id="PS00216">
    <property type="entry name" value="SUGAR_TRANSPORT_1"/>
    <property type="match status" value="1"/>
</dbReference>
<dbReference type="InterPro" id="IPR020846">
    <property type="entry name" value="MFS_dom"/>
</dbReference>
<dbReference type="AlphaFoldDB" id="A0A6P8I011"/>
<evidence type="ECO:0000259" key="6">
    <source>
        <dbReference type="PROSITE" id="PS50850"/>
    </source>
</evidence>
<gene>
    <name evidence="8" type="primary">LOC116296892</name>
</gene>
<dbReference type="GO" id="GO:0022857">
    <property type="term" value="F:transmembrane transporter activity"/>
    <property type="evidence" value="ECO:0007669"/>
    <property type="project" value="InterPro"/>
</dbReference>
<dbReference type="InterPro" id="IPR005829">
    <property type="entry name" value="Sugar_transporter_CS"/>
</dbReference>
<dbReference type="GO" id="GO:0016020">
    <property type="term" value="C:membrane"/>
    <property type="evidence" value="ECO:0007669"/>
    <property type="project" value="UniProtKB-SubCell"/>
</dbReference>
<organism evidence="7 8">
    <name type="scientific">Actinia tenebrosa</name>
    <name type="common">Australian red waratah sea anemone</name>
    <dbReference type="NCBI Taxonomy" id="6105"/>
    <lineage>
        <taxon>Eukaryota</taxon>
        <taxon>Metazoa</taxon>
        <taxon>Cnidaria</taxon>
        <taxon>Anthozoa</taxon>
        <taxon>Hexacorallia</taxon>
        <taxon>Actiniaria</taxon>
        <taxon>Actiniidae</taxon>
        <taxon>Actinia</taxon>
    </lineage>
</organism>
<dbReference type="PROSITE" id="PS50850">
    <property type="entry name" value="MFS"/>
    <property type="match status" value="1"/>
</dbReference>
<name>A0A6P8I011_ACTTE</name>
<dbReference type="PROSITE" id="PS00217">
    <property type="entry name" value="SUGAR_TRANSPORT_2"/>
    <property type="match status" value="1"/>
</dbReference>
<dbReference type="InParanoid" id="A0A6P8I011"/>
<keyword evidence="2 5" id="KW-0812">Transmembrane</keyword>
<dbReference type="GeneID" id="116296892"/>
<evidence type="ECO:0000256" key="4">
    <source>
        <dbReference type="ARBA" id="ARBA00023136"/>
    </source>
</evidence>
<dbReference type="Pfam" id="PF00083">
    <property type="entry name" value="Sugar_tr"/>
    <property type="match status" value="1"/>
</dbReference>
<dbReference type="InterPro" id="IPR005828">
    <property type="entry name" value="MFS_sugar_transport-like"/>
</dbReference>
<evidence type="ECO:0000256" key="1">
    <source>
        <dbReference type="ARBA" id="ARBA00004141"/>
    </source>
</evidence>
<evidence type="ECO:0000256" key="3">
    <source>
        <dbReference type="ARBA" id="ARBA00022989"/>
    </source>
</evidence>
<dbReference type="InterPro" id="IPR036259">
    <property type="entry name" value="MFS_trans_sf"/>
</dbReference>
<reference evidence="8" key="1">
    <citation type="submission" date="2025-08" db="UniProtKB">
        <authorList>
            <consortium name="RefSeq"/>
        </authorList>
    </citation>
    <scope>IDENTIFICATION</scope>
</reference>
<feature type="transmembrane region" description="Helical" evidence="5">
    <location>
        <begin position="222"/>
        <end position="241"/>
    </location>
</feature>
<dbReference type="PANTHER" id="PTHR24064">
    <property type="entry name" value="SOLUTE CARRIER FAMILY 22 MEMBER"/>
    <property type="match status" value="1"/>
</dbReference>
<protein>
    <submittedName>
        <fullName evidence="8">Solute carrier family 22 member 7-like</fullName>
    </submittedName>
</protein>
<feature type="transmembrane region" description="Helical" evidence="5">
    <location>
        <begin position="136"/>
        <end position="155"/>
    </location>
</feature>
<evidence type="ECO:0000256" key="2">
    <source>
        <dbReference type="ARBA" id="ARBA00022692"/>
    </source>
</evidence>
<sequence length="283" mass="31799">MAILSEEAIEKIGSFGRLQIRILLIISYSILFSTCVLMVMTFITAEPPWRCAANSTSCTMNGTFKVGDNHYEKRCGIPRKDWEFAAEGDFDSIVTEWDLVCKKASLASLANSLLFIVWLFASLLSSVLSDKYGRKAVIFPCSVFTCICALASAFAQRYWVFALFRALAGVGIGGYLAPSFVLVTEYVGVRHRGAVGFGIWFAWVLALMLLSLLGYLIHSWRFLTVIISAPGMLYFLFWWATPESLRWLLTKGKMKDAQKTFKTAARVNRVNLEHDELSVLKFC</sequence>
<feature type="non-terminal residue" evidence="8">
    <location>
        <position position="283"/>
    </location>
</feature>
<dbReference type="Proteomes" id="UP000515163">
    <property type="component" value="Unplaced"/>
</dbReference>
<keyword evidence="4 5" id="KW-0472">Membrane</keyword>
<evidence type="ECO:0000256" key="5">
    <source>
        <dbReference type="SAM" id="Phobius"/>
    </source>
</evidence>
<feature type="transmembrane region" description="Helical" evidence="5">
    <location>
        <begin position="161"/>
        <end position="183"/>
    </location>
</feature>
<keyword evidence="3 5" id="KW-1133">Transmembrane helix</keyword>
<dbReference type="RefSeq" id="XP_031560861.1">
    <property type="nucleotide sequence ID" value="XM_031705001.1"/>
</dbReference>
<feature type="domain" description="Major facilitator superfamily (MFS) profile" evidence="6">
    <location>
        <begin position="22"/>
        <end position="283"/>
    </location>
</feature>
<dbReference type="Gene3D" id="1.20.1250.20">
    <property type="entry name" value="MFS general substrate transporter like domains"/>
    <property type="match status" value="1"/>
</dbReference>
<keyword evidence="7" id="KW-1185">Reference proteome</keyword>
<feature type="transmembrane region" description="Helical" evidence="5">
    <location>
        <begin position="195"/>
        <end position="216"/>
    </location>
</feature>
<dbReference type="KEGG" id="aten:116296892"/>
<dbReference type="SUPFAM" id="SSF103473">
    <property type="entry name" value="MFS general substrate transporter"/>
    <property type="match status" value="1"/>
</dbReference>
<evidence type="ECO:0000313" key="8">
    <source>
        <dbReference type="RefSeq" id="XP_031560861.1"/>
    </source>
</evidence>
<feature type="transmembrane region" description="Helical" evidence="5">
    <location>
        <begin position="104"/>
        <end position="124"/>
    </location>
</feature>
<proteinExistence type="predicted"/>
<feature type="transmembrane region" description="Helical" evidence="5">
    <location>
        <begin position="20"/>
        <end position="43"/>
    </location>
</feature>
<evidence type="ECO:0000313" key="7">
    <source>
        <dbReference type="Proteomes" id="UP000515163"/>
    </source>
</evidence>
<comment type="subcellular location">
    <subcellularLocation>
        <location evidence="1">Membrane</location>
        <topology evidence="1">Multi-pass membrane protein</topology>
    </subcellularLocation>
</comment>
<accession>A0A6P8I011</accession>